<name>A0A1M4YK36_9GAMM</name>
<evidence type="ECO:0000256" key="10">
    <source>
        <dbReference type="ARBA" id="ARBA00023204"/>
    </source>
</evidence>
<dbReference type="PROSITE" id="PS51068">
    <property type="entry name" value="FPG_CAT"/>
    <property type="match status" value="1"/>
</dbReference>
<evidence type="ECO:0000313" key="18">
    <source>
        <dbReference type="EMBL" id="SHF06119.1"/>
    </source>
</evidence>
<protein>
    <recommendedName>
        <fullName evidence="15">Formamidopyrimidine-DNA glycosylase</fullName>
        <shortName evidence="15">Fapy-DNA glycosylase</shortName>
        <ecNumber evidence="15">3.2.2.23</ecNumber>
    </recommendedName>
    <alternativeName>
        <fullName evidence="15">DNA-(apurinic or apyrimidinic site) lyase MutM</fullName>
        <shortName evidence="15">AP lyase MutM</shortName>
        <ecNumber evidence="15">4.2.99.18</ecNumber>
    </alternativeName>
</protein>
<dbReference type="FunFam" id="1.10.8.50:FF:000003">
    <property type="entry name" value="Formamidopyrimidine-DNA glycosylase"/>
    <property type="match status" value="1"/>
</dbReference>
<keyword evidence="6 15" id="KW-0863">Zinc-finger</keyword>
<dbReference type="SUPFAM" id="SSF81624">
    <property type="entry name" value="N-terminal domain of MutM-like DNA repair proteins"/>
    <property type="match status" value="1"/>
</dbReference>
<accession>A0A1M4YK36</accession>
<dbReference type="Gene3D" id="1.10.8.50">
    <property type="match status" value="1"/>
</dbReference>
<dbReference type="EC" id="4.2.99.18" evidence="15"/>
<dbReference type="STRING" id="1122206.SAMN02745753_01245"/>
<keyword evidence="13 15" id="KW-0326">Glycosidase</keyword>
<dbReference type="Gene3D" id="3.20.190.10">
    <property type="entry name" value="MutM-like, N-terminal"/>
    <property type="match status" value="1"/>
</dbReference>
<organism evidence="18 19">
    <name type="scientific">Marinomonas polaris DSM 16579</name>
    <dbReference type="NCBI Taxonomy" id="1122206"/>
    <lineage>
        <taxon>Bacteria</taxon>
        <taxon>Pseudomonadati</taxon>
        <taxon>Pseudomonadota</taxon>
        <taxon>Gammaproteobacteria</taxon>
        <taxon>Oceanospirillales</taxon>
        <taxon>Oceanospirillaceae</taxon>
        <taxon>Marinomonas</taxon>
    </lineage>
</organism>
<dbReference type="SUPFAM" id="SSF57716">
    <property type="entry name" value="Glucocorticoid receptor-like (DNA-binding domain)"/>
    <property type="match status" value="1"/>
</dbReference>
<feature type="domain" description="Formamidopyrimidine-DNA glycosylase catalytic" evidence="17">
    <location>
        <begin position="2"/>
        <end position="114"/>
    </location>
</feature>
<feature type="binding site" evidence="15">
    <location>
        <position position="153"/>
    </location>
    <ligand>
        <name>DNA</name>
        <dbReference type="ChEBI" id="CHEBI:16991"/>
    </ligand>
</feature>
<dbReference type="InterPro" id="IPR035937">
    <property type="entry name" value="FPG_N"/>
</dbReference>
<dbReference type="EMBL" id="FQVF01000005">
    <property type="protein sequence ID" value="SHF06119.1"/>
    <property type="molecule type" value="Genomic_DNA"/>
</dbReference>
<reference evidence="19" key="1">
    <citation type="submission" date="2016-11" db="EMBL/GenBank/DDBJ databases">
        <authorList>
            <person name="Varghese N."/>
            <person name="Submissions S."/>
        </authorList>
    </citation>
    <scope>NUCLEOTIDE SEQUENCE [LARGE SCALE GENOMIC DNA]</scope>
    <source>
        <strain evidence="19">DSM 16579</strain>
    </source>
</reference>
<comment type="catalytic activity">
    <reaction evidence="1 15">
        <text>Hydrolysis of DNA containing ring-opened 7-methylguanine residues, releasing 2,6-diamino-4-hydroxy-5-(N-methyl)formamidopyrimidine.</text>
        <dbReference type="EC" id="3.2.2.23"/>
    </reaction>
</comment>
<gene>
    <name evidence="15" type="primary">mutM</name>
    <name evidence="15" type="synonym">fpg</name>
    <name evidence="18" type="ORF">SAMN02745753_01245</name>
</gene>
<keyword evidence="12 15" id="KW-0511">Multifunctional enzyme</keyword>
<evidence type="ECO:0000256" key="6">
    <source>
        <dbReference type="ARBA" id="ARBA00022771"/>
    </source>
</evidence>
<keyword evidence="11 15" id="KW-0456">Lyase</keyword>
<feature type="domain" description="FPG-type" evidence="16">
    <location>
        <begin position="238"/>
        <end position="272"/>
    </location>
</feature>
<dbReference type="GO" id="GO:0003684">
    <property type="term" value="F:damaged DNA binding"/>
    <property type="evidence" value="ECO:0007669"/>
    <property type="project" value="InterPro"/>
</dbReference>
<dbReference type="InterPro" id="IPR012319">
    <property type="entry name" value="FPG_cat"/>
</dbReference>
<dbReference type="InterPro" id="IPR000214">
    <property type="entry name" value="Znf_DNA_glyclase/AP_lyase"/>
</dbReference>
<evidence type="ECO:0000256" key="2">
    <source>
        <dbReference type="ARBA" id="ARBA00009409"/>
    </source>
</evidence>
<dbReference type="OrthoDB" id="9800855at2"/>
<keyword evidence="9 15" id="KW-0238">DNA-binding</keyword>
<dbReference type="PANTHER" id="PTHR22993">
    <property type="entry name" value="FORMAMIDOPYRIMIDINE-DNA GLYCOSYLASE"/>
    <property type="match status" value="1"/>
</dbReference>
<dbReference type="PROSITE" id="PS51066">
    <property type="entry name" value="ZF_FPG_2"/>
    <property type="match status" value="1"/>
</dbReference>
<evidence type="ECO:0000256" key="12">
    <source>
        <dbReference type="ARBA" id="ARBA00023268"/>
    </source>
</evidence>
<dbReference type="FunFam" id="3.20.190.10:FF:000001">
    <property type="entry name" value="Formamidopyrimidine-DNA glycosylase"/>
    <property type="match status" value="1"/>
</dbReference>
<evidence type="ECO:0000256" key="13">
    <source>
        <dbReference type="ARBA" id="ARBA00023295"/>
    </source>
</evidence>
<dbReference type="InterPro" id="IPR015886">
    <property type="entry name" value="H2TH_FPG"/>
</dbReference>
<evidence type="ECO:0000256" key="14">
    <source>
        <dbReference type="ARBA" id="ARBA00044632"/>
    </source>
</evidence>
<dbReference type="NCBIfam" id="NF002211">
    <property type="entry name" value="PRK01103.1"/>
    <property type="match status" value="1"/>
</dbReference>
<keyword evidence="4 15" id="KW-0479">Metal-binding</keyword>
<keyword evidence="5 15" id="KW-0227">DNA damage</keyword>
<feature type="active site" description="Proton donor" evidence="15">
    <location>
        <position position="3"/>
    </location>
</feature>
<comment type="subunit">
    <text evidence="3 15">Monomer.</text>
</comment>
<sequence>MPELPEVETTLRGIEPKLVGRSLARVDIRQPKLRWLITPELSSEMVGEEITHLSRRGKYIGIHTSKGTLIVHLGMSGSLYFVPADTPPLFHDHVDFCFSDDDVWLRYTDPRRFGAILWTTENWNEHELIKHLGPEPLSDLFNADMLYARAKGRKVPIKTFIMDSKVVVGVGNIYANEALFKAGIRPDRLAGKISKVRLARLVECIKVVLAAAIKQGGTTLKDFVGGDGKPGYFKQELAVYGRGNKACIICSAPLKEIRQAQRSTVFCINCQS</sequence>
<dbReference type="GO" id="GO:0140078">
    <property type="term" value="F:class I DNA-(apurinic or apyrimidinic site) endonuclease activity"/>
    <property type="evidence" value="ECO:0007669"/>
    <property type="project" value="UniProtKB-EC"/>
</dbReference>
<evidence type="ECO:0000313" key="19">
    <source>
        <dbReference type="Proteomes" id="UP000184517"/>
    </source>
</evidence>
<feature type="active site" description="Schiff-base intermediate with DNA" evidence="15">
    <location>
        <position position="2"/>
    </location>
</feature>
<evidence type="ECO:0000256" key="9">
    <source>
        <dbReference type="ARBA" id="ARBA00023125"/>
    </source>
</evidence>
<feature type="binding site" evidence="15">
    <location>
        <position position="91"/>
    </location>
    <ligand>
        <name>DNA</name>
        <dbReference type="ChEBI" id="CHEBI:16991"/>
    </ligand>
</feature>
<evidence type="ECO:0000256" key="11">
    <source>
        <dbReference type="ARBA" id="ARBA00023239"/>
    </source>
</evidence>
<dbReference type="InterPro" id="IPR020629">
    <property type="entry name" value="FPG_Glyclase"/>
</dbReference>
<evidence type="ECO:0000256" key="1">
    <source>
        <dbReference type="ARBA" id="ARBA00001668"/>
    </source>
</evidence>
<evidence type="ECO:0000256" key="7">
    <source>
        <dbReference type="ARBA" id="ARBA00022801"/>
    </source>
</evidence>
<feature type="active site" description="Proton donor; for delta-elimination activity" evidence="15">
    <location>
        <position position="262"/>
    </location>
</feature>
<evidence type="ECO:0000259" key="16">
    <source>
        <dbReference type="PROSITE" id="PS51066"/>
    </source>
</evidence>
<evidence type="ECO:0000256" key="8">
    <source>
        <dbReference type="ARBA" id="ARBA00022833"/>
    </source>
</evidence>
<dbReference type="SUPFAM" id="SSF46946">
    <property type="entry name" value="S13-like H2TH domain"/>
    <property type="match status" value="1"/>
</dbReference>
<dbReference type="Pfam" id="PF06831">
    <property type="entry name" value="H2TH"/>
    <property type="match status" value="1"/>
</dbReference>
<keyword evidence="7 15" id="KW-0378">Hydrolase</keyword>
<comment type="similarity">
    <text evidence="2 15">Belongs to the FPG family.</text>
</comment>
<dbReference type="InterPro" id="IPR010663">
    <property type="entry name" value="Znf_FPG/IleRS"/>
</dbReference>
<evidence type="ECO:0000256" key="5">
    <source>
        <dbReference type="ARBA" id="ARBA00022763"/>
    </source>
</evidence>
<feature type="binding site" evidence="15">
    <location>
        <position position="111"/>
    </location>
    <ligand>
        <name>DNA</name>
        <dbReference type="ChEBI" id="CHEBI:16991"/>
    </ligand>
</feature>
<proteinExistence type="inferred from homology"/>
<dbReference type="PROSITE" id="PS01242">
    <property type="entry name" value="ZF_FPG_1"/>
    <property type="match status" value="1"/>
</dbReference>
<dbReference type="SMART" id="SM01232">
    <property type="entry name" value="H2TH"/>
    <property type="match status" value="1"/>
</dbReference>
<dbReference type="GO" id="GO:0008270">
    <property type="term" value="F:zinc ion binding"/>
    <property type="evidence" value="ECO:0007669"/>
    <property type="project" value="UniProtKB-UniRule"/>
</dbReference>
<dbReference type="HAMAP" id="MF_00103">
    <property type="entry name" value="Fapy_DNA_glycosyl"/>
    <property type="match status" value="1"/>
</dbReference>
<dbReference type="Pfam" id="PF01149">
    <property type="entry name" value="Fapy_DNA_glyco"/>
    <property type="match status" value="1"/>
</dbReference>
<keyword evidence="8 15" id="KW-0862">Zinc</keyword>
<keyword evidence="19" id="KW-1185">Reference proteome</keyword>
<dbReference type="GO" id="GO:0034039">
    <property type="term" value="F:8-oxo-7,8-dihydroguanine DNA N-glycosylase activity"/>
    <property type="evidence" value="ECO:0007669"/>
    <property type="project" value="TreeGrafter"/>
</dbReference>
<evidence type="ECO:0000256" key="15">
    <source>
        <dbReference type="HAMAP-Rule" id="MF_00103"/>
    </source>
</evidence>
<evidence type="ECO:0000256" key="3">
    <source>
        <dbReference type="ARBA" id="ARBA00011245"/>
    </source>
</evidence>
<dbReference type="EC" id="3.2.2.23" evidence="15"/>
<dbReference type="Pfam" id="PF06827">
    <property type="entry name" value="zf-FPG_IleRS"/>
    <property type="match status" value="1"/>
</dbReference>
<dbReference type="AlphaFoldDB" id="A0A1M4YK36"/>
<dbReference type="PANTHER" id="PTHR22993:SF9">
    <property type="entry name" value="FORMAMIDOPYRIMIDINE-DNA GLYCOSYLASE"/>
    <property type="match status" value="1"/>
</dbReference>
<dbReference type="SMART" id="SM00898">
    <property type="entry name" value="Fapy_DNA_glyco"/>
    <property type="match status" value="1"/>
</dbReference>
<dbReference type="InterPro" id="IPR015887">
    <property type="entry name" value="DNA_glyclase_Znf_dom_DNA_BS"/>
</dbReference>
<keyword evidence="10 15" id="KW-0234">DNA repair</keyword>
<dbReference type="CDD" id="cd08966">
    <property type="entry name" value="EcFpg-like_N"/>
    <property type="match status" value="1"/>
</dbReference>
<comment type="cofactor">
    <cofactor evidence="15">
        <name>Zn(2+)</name>
        <dbReference type="ChEBI" id="CHEBI:29105"/>
    </cofactor>
    <text evidence="15">Binds 1 zinc ion per subunit.</text>
</comment>
<evidence type="ECO:0000259" key="17">
    <source>
        <dbReference type="PROSITE" id="PS51068"/>
    </source>
</evidence>
<evidence type="ECO:0000256" key="4">
    <source>
        <dbReference type="ARBA" id="ARBA00022723"/>
    </source>
</evidence>
<dbReference type="RefSeq" id="WP_072838852.1">
    <property type="nucleotide sequence ID" value="NZ_FQVF01000005.1"/>
</dbReference>
<feature type="active site" description="Proton donor; for beta-elimination activity" evidence="15">
    <location>
        <position position="58"/>
    </location>
</feature>
<dbReference type="NCBIfam" id="TIGR00577">
    <property type="entry name" value="fpg"/>
    <property type="match status" value="1"/>
</dbReference>
<comment type="function">
    <text evidence="15">Involved in base excision repair of DNA damaged by oxidation or by mutagenic agents. Acts as DNA glycosylase that recognizes and removes damaged bases. Has a preference for oxidized purines, such as 7,8-dihydro-8-oxoguanine (8-oxoG). Has AP (apurinic/apyrimidinic) lyase activity and introduces nicks in the DNA strand. Cleaves the DNA backbone by beta-delta elimination to generate a single-strand break at the site of the removed base with both 3'- and 5'-phosphates.</text>
</comment>
<dbReference type="Proteomes" id="UP000184517">
    <property type="component" value="Unassembled WGS sequence"/>
</dbReference>
<comment type="catalytic activity">
    <reaction evidence="14 15">
        <text>2'-deoxyribonucleotide-(2'-deoxyribose 5'-phosphate)-2'-deoxyribonucleotide-DNA = a 3'-end 2'-deoxyribonucleotide-(2,3-dehydro-2,3-deoxyribose 5'-phosphate)-DNA + a 5'-end 5'-phospho-2'-deoxyribonucleoside-DNA + H(+)</text>
        <dbReference type="Rhea" id="RHEA:66592"/>
        <dbReference type="Rhea" id="RHEA-COMP:13180"/>
        <dbReference type="Rhea" id="RHEA-COMP:16897"/>
        <dbReference type="Rhea" id="RHEA-COMP:17067"/>
        <dbReference type="ChEBI" id="CHEBI:15378"/>
        <dbReference type="ChEBI" id="CHEBI:136412"/>
        <dbReference type="ChEBI" id="CHEBI:157695"/>
        <dbReference type="ChEBI" id="CHEBI:167181"/>
        <dbReference type="EC" id="4.2.99.18"/>
    </reaction>
</comment>
<dbReference type="GO" id="GO:0006284">
    <property type="term" value="P:base-excision repair"/>
    <property type="evidence" value="ECO:0007669"/>
    <property type="project" value="InterPro"/>
</dbReference>
<dbReference type="InterPro" id="IPR010979">
    <property type="entry name" value="Ribosomal_uS13-like_H2TH"/>
</dbReference>